<gene>
    <name evidence="4" type="ORF">GCM10010468_40070</name>
</gene>
<reference evidence="5" key="1">
    <citation type="journal article" date="2019" name="Int. J. Syst. Evol. Microbiol.">
        <title>The Global Catalogue of Microorganisms (GCM) 10K type strain sequencing project: providing services to taxonomists for standard genome sequencing and annotation.</title>
        <authorList>
            <consortium name="The Broad Institute Genomics Platform"/>
            <consortium name="The Broad Institute Genome Sequencing Center for Infectious Disease"/>
            <person name="Wu L."/>
            <person name="Ma J."/>
        </authorList>
    </citation>
    <scope>NUCLEOTIDE SEQUENCE [LARGE SCALE GENOMIC DNA]</scope>
    <source>
        <strain evidence="5">JCM 9377</strain>
    </source>
</reference>
<accession>A0ABP6QBA1</accession>
<dbReference type="Gene3D" id="3.30.565.10">
    <property type="entry name" value="Histidine kinase-like ATPase, C-terminal domain"/>
    <property type="match status" value="1"/>
</dbReference>
<comment type="caution">
    <text evidence="4">The sequence shown here is derived from an EMBL/GenBank/DDBJ whole genome shotgun (WGS) entry which is preliminary data.</text>
</comment>
<sequence>MPMIGTGTELLVHREFGYDRDEDFLEAGALFLGTRVDAGETLVVISAADRFAALAERVPWPLQCLDAREWFDTPARTLSALVGLGREKWWPAGGVRVLAEPVWDGRSPAEIREWKRYEALINVVFAGTPTRMLCAYDRRTVSSGVLDAARRTHQGEHYTDPVRFSAECDRAPLAAPADPIASRGFRRGDLAALRDFTGREAAGLGLTRTFPLVLAVNEVATNIIKHGSGVGSLWVWSDGEQVVCDLIDHEFLLDDPFLGFVPPDPSRTGDAGMWAVRKLCDFVEIRTGSTGTLFRLRVRL</sequence>
<keyword evidence="5" id="KW-1185">Reference proteome</keyword>
<dbReference type="PANTHER" id="PTHR35526">
    <property type="entry name" value="ANTI-SIGMA-F FACTOR RSBW-RELATED"/>
    <property type="match status" value="1"/>
</dbReference>
<keyword evidence="1" id="KW-0808">Transferase</keyword>
<dbReference type="Pfam" id="PF13581">
    <property type="entry name" value="HATPase_c_2"/>
    <property type="match status" value="1"/>
</dbReference>
<evidence type="ECO:0000256" key="1">
    <source>
        <dbReference type="ARBA" id="ARBA00022527"/>
    </source>
</evidence>
<protein>
    <submittedName>
        <fullName evidence="4">MEDS domain-containing protein</fullName>
    </submittedName>
</protein>
<keyword evidence="1" id="KW-0418">Kinase</keyword>
<dbReference type="InterPro" id="IPR036890">
    <property type="entry name" value="HATPase_C_sf"/>
</dbReference>
<evidence type="ECO:0000259" key="2">
    <source>
        <dbReference type="Pfam" id="PF13581"/>
    </source>
</evidence>
<dbReference type="InterPro" id="IPR003594">
    <property type="entry name" value="HATPase_dom"/>
</dbReference>
<name>A0ABP6QBA1_9ACTN</name>
<dbReference type="PANTHER" id="PTHR35526:SF3">
    <property type="entry name" value="ANTI-SIGMA-F FACTOR RSBW"/>
    <property type="match status" value="1"/>
</dbReference>
<dbReference type="NCBIfam" id="NF041045">
    <property type="entry name" value="RsbA_anti_sig"/>
    <property type="match status" value="1"/>
</dbReference>
<evidence type="ECO:0000313" key="5">
    <source>
        <dbReference type="Proteomes" id="UP001501237"/>
    </source>
</evidence>
<dbReference type="InterPro" id="IPR025847">
    <property type="entry name" value="MEDS_domain"/>
</dbReference>
<evidence type="ECO:0000259" key="3">
    <source>
        <dbReference type="Pfam" id="PF14417"/>
    </source>
</evidence>
<dbReference type="RefSeq" id="WP_344830378.1">
    <property type="nucleotide sequence ID" value="NZ_BAAAUV010000009.1"/>
</dbReference>
<evidence type="ECO:0000313" key="4">
    <source>
        <dbReference type="EMBL" id="GAA3217378.1"/>
    </source>
</evidence>
<dbReference type="InterPro" id="IPR047718">
    <property type="entry name" value="RsbA-like_anti_sig"/>
</dbReference>
<dbReference type="InterPro" id="IPR050267">
    <property type="entry name" value="Anti-sigma-factor_SerPK"/>
</dbReference>
<dbReference type="Proteomes" id="UP001501237">
    <property type="component" value="Unassembled WGS sequence"/>
</dbReference>
<feature type="domain" description="Histidine kinase/HSP90-like ATPase" evidence="2">
    <location>
        <begin position="190"/>
        <end position="297"/>
    </location>
</feature>
<proteinExistence type="predicted"/>
<organism evidence="4 5">
    <name type="scientific">Actinocorallia longicatena</name>
    <dbReference type="NCBI Taxonomy" id="111803"/>
    <lineage>
        <taxon>Bacteria</taxon>
        <taxon>Bacillati</taxon>
        <taxon>Actinomycetota</taxon>
        <taxon>Actinomycetes</taxon>
        <taxon>Streptosporangiales</taxon>
        <taxon>Thermomonosporaceae</taxon>
        <taxon>Actinocorallia</taxon>
    </lineage>
</organism>
<dbReference type="Pfam" id="PF14417">
    <property type="entry name" value="MEDS"/>
    <property type="match status" value="1"/>
</dbReference>
<keyword evidence="1" id="KW-0723">Serine/threonine-protein kinase</keyword>
<dbReference type="EMBL" id="BAAAUV010000009">
    <property type="protein sequence ID" value="GAA3217378.1"/>
    <property type="molecule type" value="Genomic_DNA"/>
</dbReference>
<feature type="domain" description="MEDS" evidence="3">
    <location>
        <begin position="16"/>
        <end position="154"/>
    </location>
</feature>